<reference evidence="3" key="3">
    <citation type="submission" date="2021-03" db="EMBL/GenBank/DDBJ databases">
        <title>Complete genome sequencing of Acinetobacter baumannii.</title>
        <authorList>
            <person name="Yadav B."/>
            <person name="Makwana N."/>
            <person name="Kharat A.S."/>
            <person name="Veeraraghavan B."/>
            <person name="Vijayakumar S."/>
            <person name="Priya M."/>
        </authorList>
    </citation>
    <scope>NUCLEOTIDE SEQUENCE</scope>
    <source>
        <strain evidence="3">KSK6</strain>
    </source>
</reference>
<evidence type="ECO:0000313" key="2">
    <source>
        <dbReference type="EMBL" id="OWK68430.1"/>
    </source>
</evidence>
<evidence type="ECO:0000313" key="1">
    <source>
        <dbReference type="EMBL" id="NDW42641.1"/>
    </source>
</evidence>
<proteinExistence type="predicted"/>
<accession>A0A219CLD3</accession>
<dbReference type="Proteomes" id="UP000470018">
    <property type="component" value="Unassembled WGS sequence"/>
</dbReference>
<evidence type="ECO:0000313" key="5">
    <source>
        <dbReference type="Proteomes" id="UP000470018"/>
    </source>
</evidence>
<evidence type="ECO:0000313" key="3">
    <source>
        <dbReference type="EMBL" id="QTK44457.1"/>
    </source>
</evidence>
<dbReference type="RefSeq" id="WP_045543819.1">
    <property type="nucleotide sequence ID" value="NZ_AP014649.1"/>
</dbReference>
<name>A0A219CLD3_ACIBA</name>
<reference evidence="1 5" key="2">
    <citation type="submission" date="2020-02" db="EMBL/GenBank/DDBJ databases">
        <title>Whole genome shot-gun sequencing of clinical Carbapenem resistant A. baumannii.</title>
        <authorList>
            <person name="Veeraraghavan B."/>
            <person name="Mathur P."/>
            <person name="Vijayakumar S."/>
            <person name="Vasudevan K."/>
            <person name="Lincy M."/>
            <person name="Kirubananthan A."/>
        </authorList>
    </citation>
    <scope>NUCLEOTIDE SEQUENCE [LARGE SCALE GENOMIC DNA]</scope>
    <source>
        <strain evidence="1 5">SP816</strain>
    </source>
</reference>
<dbReference type="EMBL" id="NGKM01000001">
    <property type="protein sequence ID" value="OWK68430.1"/>
    <property type="molecule type" value="Genomic_DNA"/>
</dbReference>
<gene>
    <name evidence="2" type="ORF">CBE85_01455</name>
    <name evidence="1" type="ORF">G3N53_16330</name>
    <name evidence="3" type="ORF">J6E47_05125</name>
</gene>
<dbReference type="AlphaFoldDB" id="A0A219CLD3"/>
<organism evidence="1 5">
    <name type="scientific">Acinetobacter baumannii</name>
    <dbReference type="NCBI Taxonomy" id="470"/>
    <lineage>
        <taxon>Bacteria</taxon>
        <taxon>Pseudomonadati</taxon>
        <taxon>Pseudomonadota</taxon>
        <taxon>Gammaproteobacteria</taxon>
        <taxon>Moraxellales</taxon>
        <taxon>Moraxellaceae</taxon>
        <taxon>Acinetobacter</taxon>
        <taxon>Acinetobacter calcoaceticus/baumannii complex</taxon>
    </lineage>
</organism>
<protein>
    <submittedName>
        <fullName evidence="1">Uncharacterized protein</fullName>
    </submittedName>
</protein>
<dbReference type="Proteomes" id="UP000197394">
    <property type="component" value="Unassembled WGS sequence"/>
</dbReference>
<dbReference type="Proteomes" id="UP000664966">
    <property type="component" value="Chromosome"/>
</dbReference>
<dbReference type="EMBL" id="JAAGTY010000024">
    <property type="protein sequence ID" value="NDW42641.1"/>
    <property type="molecule type" value="Genomic_DNA"/>
</dbReference>
<reference evidence="2 4" key="1">
    <citation type="submission" date="2017-05" db="EMBL/GenBank/DDBJ databases">
        <title>Draft genome sequence of MDR A. baumannii AB360.</title>
        <authorList>
            <person name="Wareham D.W."/>
            <person name="Bean D.C."/>
        </authorList>
    </citation>
    <scope>NUCLEOTIDE SEQUENCE [LARGE SCALE GENOMIC DNA]</scope>
    <source>
        <strain evidence="2 4">AB360</strain>
    </source>
</reference>
<sequence length="110" mass="12544">MSGLFNVYSASRTGHLIEGLTPFEVLRDMDKKGELVVGGIFYSRGQVRKEGIDKCADLVLMQTDTPKMEFDWSSKYLKVFFFQLESSRPIVITQDLLDAYAIVKRDGEQQ</sequence>
<dbReference type="EMBL" id="CP072270">
    <property type="protein sequence ID" value="QTK44457.1"/>
    <property type="molecule type" value="Genomic_DNA"/>
</dbReference>
<evidence type="ECO:0000313" key="4">
    <source>
        <dbReference type="Proteomes" id="UP000197394"/>
    </source>
</evidence>